<dbReference type="AlphaFoldDB" id="A0A8K0WUU5"/>
<evidence type="ECO:0000313" key="3">
    <source>
        <dbReference type="Proteomes" id="UP000813444"/>
    </source>
</evidence>
<name>A0A8K0WUU5_9HYPO</name>
<protein>
    <submittedName>
        <fullName evidence="2">Uncharacterized protein</fullName>
    </submittedName>
</protein>
<proteinExistence type="predicted"/>
<comment type="caution">
    <text evidence="2">The sequence shown here is derived from an EMBL/GenBank/DDBJ whole genome shotgun (WGS) entry which is preliminary data.</text>
</comment>
<sequence>MHFSIIDAVAELPSQLPNPDISPSLHLRSLSIAMVSCLFVYPSVMCPVLPSASSRDSASSAMRRLLLVCCALPILTYASYCAVVSAILRSINIRVTQRSSQLACQFCIMPTTELCFPMLSQPLK</sequence>
<keyword evidence="1" id="KW-0812">Transmembrane</keyword>
<evidence type="ECO:0000313" key="2">
    <source>
        <dbReference type="EMBL" id="KAH7322910.1"/>
    </source>
</evidence>
<feature type="transmembrane region" description="Helical" evidence="1">
    <location>
        <begin position="25"/>
        <end position="44"/>
    </location>
</feature>
<reference evidence="2" key="1">
    <citation type="journal article" date="2021" name="Nat. Commun.">
        <title>Genetic determinants of endophytism in the Arabidopsis root mycobiome.</title>
        <authorList>
            <person name="Mesny F."/>
            <person name="Miyauchi S."/>
            <person name="Thiergart T."/>
            <person name="Pickel B."/>
            <person name="Atanasova L."/>
            <person name="Karlsson M."/>
            <person name="Huettel B."/>
            <person name="Barry K.W."/>
            <person name="Haridas S."/>
            <person name="Chen C."/>
            <person name="Bauer D."/>
            <person name="Andreopoulos W."/>
            <person name="Pangilinan J."/>
            <person name="LaButti K."/>
            <person name="Riley R."/>
            <person name="Lipzen A."/>
            <person name="Clum A."/>
            <person name="Drula E."/>
            <person name="Henrissat B."/>
            <person name="Kohler A."/>
            <person name="Grigoriev I.V."/>
            <person name="Martin F.M."/>
            <person name="Hacquard S."/>
        </authorList>
    </citation>
    <scope>NUCLEOTIDE SEQUENCE</scope>
    <source>
        <strain evidence="2">MPI-CAGE-CH-0235</strain>
    </source>
</reference>
<dbReference type="Proteomes" id="UP000813444">
    <property type="component" value="Unassembled WGS sequence"/>
</dbReference>
<organism evidence="2 3">
    <name type="scientific">Stachybotrys elegans</name>
    <dbReference type="NCBI Taxonomy" id="80388"/>
    <lineage>
        <taxon>Eukaryota</taxon>
        <taxon>Fungi</taxon>
        <taxon>Dikarya</taxon>
        <taxon>Ascomycota</taxon>
        <taxon>Pezizomycotina</taxon>
        <taxon>Sordariomycetes</taxon>
        <taxon>Hypocreomycetidae</taxon>
        <taxon>Hypocreales</taxon>
        <taxon>Stachybotryaceae</taxon>
        <taxon>Stachybotrys</taxon>
    </lineage>
</organism>
<gene>
    <name evidence="2" type="ORF">B0I35DRAFT_426719</name>
</gene>
<keyword evidence="3" id="KW-1185">Reference proteome</keyword>
<feature type="transmembrane region" description="Helical" evidence="1">
    <location>
        <begin position="65"/>
        <end position="88"/>
    </location>
</feature>
<evidence type="ECO:0000256" key="1">
    <source>
        <dbReference type="SAM" id="Phobius"/>
    </source>
</evidence>
<keyword evidence="1" id="KW-0472">Membrane</keyword>
<accession>A0A8K0WUU5</accession>
<dbReference type="EMBL" id="JAGPNK010000004">
    <property type="protein sequence ID" value="KAH7322910.1"/>
    <property type="molecule type" value="Genomic_DNA"/>
</dbReference>
<keyword evidence="1" id="KW-1133">Transmembrane helix</keyword>